<dbReference type="PANTHER" id="PTHR13799">
    <property type="entry name" value="NGG1 INTERACTING FACTOR 3"/>
    <property type="match status" value="1"/>
</dbReference>
<evidence type="ECO:0000256" key="1">
    <source>
        <dbReference type="ARBA" id="ARBA00006964"/>
    </source>
</evidence>
<dbReference type="GO" id="GO:0005737">
    <property type="term" value="C:cytoplasm"/>
    <property type="evidence" value="ECO:0007669"/>
    <property type="project" value="TreeGrafter"/>
</dbReference>
<evidence type="ECO:0000256" key="6">
    <source>
        <dbReference type="PIRSR" id="PIRSR602678-1"/>
    </source>
</evidence>
<gene>
    <name evidence="7" type="ordered locus">Dvul_1623</name>
</gene>
<dbReference type="AlphaFoldDB" id="A0A0H3A948"/>
<accession>A0A0H3A948</accession>
<dbReference type="FunFam" id="3.40.1390.30:FF:000001">
    <property type="entry name" value="GTP cyclohydrolase 1 type 2"/>
    <property type="match status" value="1"/>
</dbReference>
<keyword evidence="4 5" id="KW-0479">Metal-binding</keyword>
<organism evidence="7 8">
    <name type="scientific">Nitratidesulfovibrio vulgaris (strain DP4)</name>
    <name type="common">Desulfovibrio vulgaris</name>
    <dbReference type="NCBI Taxonomy" id="391774"/>
    <lineage>
        <taxon>Bacteria</taxon>
        <taxon>Pseudomonadati</taxon>
        <taxon>Thermodesulfobacteriota</taxon>
        <taxon>Desulfovibrionia</taxon>
        <taxon>Desulfovibrionales</taxon>
        <taxon>Desulfovibrionaceae</taxon>
        <taxon>Nitratidesulfovibrio</taxon>
    </lineage>
</organism>
<evidence type="ECO:0000256" key="5">
    <source>
        <dbReference type="PIRNR" id="PIRNR037489"/>
    </source>
</evidence>
<dbReference type="InterPro" id="IPR036069">
    <property type="entry name" value="DUF34/NIF3_sf"/>
</dbReference>
<evidence type="ECO:0000256" key="4">
    <source>
        <dbReference type="ARBA" id="ARBA00022723"/>
    </source>
</evidence>
<sequence length="336" mass="36288">MKTRRIIETIEKTALPAAAAPWDHCGVQVAAARDDVHALAVCLDPTPDNVVKAAALGADFVLAHHPLLLQPRYLDRVDAHHEVVRTLLTRDIWLYGAHTSLDANPAGPVAWFADELALEGRRVLEPTFTRQRITHRIVGMGAHLAAVAALPAVLKARAGDDDLVVSCNAEDWAQLEVALRALPDGDRPMLPMAPEYPAEVWGIGIIGDLPAPLAWDDFIRRVGQLVPLDGATFCGSPPPVISRVGYCTGSGSSLASDAFAMNADIFITGDVKYHTALDTTGPIIDVGHFSLEEEMMRRFALRLQEDLPDVRVTFIPAADPLRPLAYARSVTDGGRG</sequence>
<feature type="binding site" evidence="6">
    <location>
        <position position="64"/>
    </location>
    <ligand>
        <name>a divalent metal cation</name>
        <dbReference type="ChEBI" id="CHEBI:60240"/>
        <label>2</label>
    </ligand>
</feature>
<dbReference type="InterPro" id="IPR002678">
    <property type="entry name" value="DUF34/NIF3"/>
</dbReference>
<reference evidence="8" key="1">
    <citation type="journal article" date="2009" name="Environ. Microbiol.">
        <title>Contribution of mobile genetic elements to Desulfovibrio vulgaris genome plasticity.</title>
        <authorList>
            <person name="Walker C.B."/>
            <person name="Stolyar S."/>
            <person name="Chivian D."/>
            <person name="Pinel N."/>
            <person name="Gabster J.A."/>
            <person name="Dehal P.S."/>
            <person name="He Z."/>
            <person name="Yang Z.K."/>
            <person name="Yen H.C."/>
            <person name="Zhou J."/>
            <person name="Wall J.D."/>
            <person name="Hazen T.C."/>
            <person name="Arkin A.P."/>
            <person name="Stahl D.A."/>
        </authorList>
    </citation>
    <scope>NUCLEOTIDE SEQUENCE [LARGE SCALE GENOMIC DNA]</scope>
    <source>
        <strain evidence="8">DP4</strain>
    </source>
</reference>
<feature type="binding site" evidence="6">
    <location>
        <position position="65"/>
    </location>
    <ligand>
        <name>a divalent metal cation</name>
        <dbReference type="ChEBI" id="CHEBI:60240"/>
        <label>1</label>
    </ligand>
</feature>
<evidence type="ECO:0000256" key="2">
    <source>
        <dbReference type="ARBA" id="ARBA00011643"/>
    </source>
</evidence>
<evidence type="ECO:0000256" key="3">
    <source>
        <dbReference type="ARBA" id="ARBA00022112"/>
    </source>
</evidence>
<dbReference type="PANTHER" id="PTHR13799:SF14">
    <property type="entry name" value="GTP CYCLOHYDROLASE 1 TYPE 2 HOMOLOG"/>
    <property type="match status" value="1"/>
</dbReference>
<name>A0A0H3A948_NITV4</name>
<feature type="binding site" evidence="6">
    <location>
        <position position="102"/>
    </location>
    <ligand>
        <name>a divalent metal cation</name>
        <dbReference type="ChEBI" id="CHEBI:60240"/>
        <label>1</label>
    </ligand>
</feature>
<dbReference type="RefSeq" id="WP_011792380.1">
    <property type="nucleotide sequence ID" value="NC_008751.1"/>
</dbReference>
<comment type="subunit">
    <text evidence="2">Homohexamer.</text>
</comment>
<dbReference type="EMBL" id="CP000527">
    <property type="protein sequence ID" value="ABM28640.1"/>
    <property type="molecule type" value="Genomic_DNA"/>
</dbReference>
<feature type="binding site" evidence="6">
    <location>
        <position position="288"/>
    </location>
    <ligand>
        <name>a divalent metal cation</name>
        <dbReference type="ChEBI" id="CHEBI:60240"/>
        <label>1</label>
    </ligand>
</feature>
<feature type="binding site" evidence="6">
    <location>
        <position position="292"/>
    </location>
    <ligand>
        <name>a divalent metal cation</name>
        <dbReference type="ChEBI" id="CHEBI:60240"/>
        <label>1</label>
    </ligand>
</feature>
<evidence type="ECO:0000313" key="8">
    <source>
        <dbReference type="Proteomes" id="UP000009173"/>
    </source>
</evidence>
<dbReference type="InterPro" id="IPR017221">
    <property type="entry name" value="DUF34/NIF3_bac"/>
</dbReference>
<evidence type="ECO:0000313" key="7">
    <source>
        <dbReference type="EMBL" id="ABM28640.1"/>
    </source>
</evidence>
<dbReference type="KEGG" id="dvl:Dvul_1623"/>
<dbReference type="PIRSF" id="PIRSF037489">
    <property type="entry name" value="UCP037489_NIF3_YqfO"/>
    <property type="match status" value="1"/>
</dbReference>
<dbReference type="Proteomes" id="UP000009173">
    <property type="component" value="Chromosome"/>
</dbReference>
<dbReference type="SUPFAM" id="SSF102705">
    <property type="entry name" value="NIF3 (NGG1p interacting factor 3)-like"/>
    <property type="match status" value="1"/>
</dbReference>
<comment type="similarity">
    <text evidence="1 5">Belongs to the GTP cyclohydrolase I type 2/NIF3 family.</text>
</comment>
<dbReference type="GO" id="GO:0046872">
    <property type="term" value="F:metal ion binding"/>
    <property type="evidence" value="ECO:0007669"/>
    <property type="project" value="UniProtKB-UniRule"/>
</dbReference>
<dbReference type="HOGENOM" id="CLU_037423_1_0_7"/>
<protein>
    <recommendedName>
        <fullName evidence="3 5">GTP cyclohydrolase 1 type 2 homolog</fullName>
    </recommendedName>
</protein>
<dbReference type="Gene3D" id="3.40.1390.30">
    <property type="entry name" value="NIF3 (NGG1p interacting factor 3)-like"/>
    <property type="match status" value="2"/>
</dbReference>
<proteinExistence type="inferred from homology"/>
<dbReference type="Pfam" id="PF01784">
    <property type="entry name" value="DUF34_NIF3"/>
    <property type="match status" value="1"/>
</dbReference>